<proteinExistence type="predicted"/>
<dbReference type="EMBL" id="JBBPBN010000036">
    <property type="protein sequence ID" value="KAK9001260.1"/>
    <property type="molecule type" value="Genomic_DNA"/>
</dbReference>
<accession>A0ABR2QKN9</accession>
<keyword evidence="3" id="KW-1185">Reference proteome</keyword>
<feature type="signal peptide" evidence="1">
    <location>
        <begin position="1"/>
        <end position="24"/>
    </location>
</feature>
<dbReference type="Proteomes" id="UP001396334">
    <property type="component" value="Unassembled WGS sequence"/>
</dbReference>
<evidence type="ECO:0000256" key="1">
    <source>
        <dbReference type="SAM" id="SignalP"/>
    </source>
</evidence>
<evidence type="ECO:0000313" key="3">
    <source>
        <dbReference type="Proteomes" id="UP001396334"/>
    </source>
</evidence>
<organism evidence="2 3">
    <name type="scientific">Hibiscus sabdariffa</name>
    <name type="common">roselle</name>
    <dbReference type="NCBI Taxonomy" id="183260"/>
    <lineage>
        <taxon>Eukaryota</taxon>
        <taxon>Viridiplantae</taxon>
        <taxon>Streptophyta</taxon>
        <taxon>Embryophyta</taxon>
        <taxon>Tracheophyta</taxon>
        <taxon>Spermatophyta</taxon>
        <taxon>Magnoliopsida</taxon>
        <taxon>eudicotyledons</taxon>
        <taxon>Gunneridae</taxon>
        <taxon>Pentapetalae</taxon>
        <taxon>rosids</taxon>
        <taxon>malvids</taxon>
        <taxon>Malvales</taxon>
        <taxon>Malvaceae</taxon>
        <taxon>Malvoideae</taxon>
        <taxon>Hibiscus</taxon>
    </lineage>
</organism>
<reference evidence="2 3" key="1">
    <citation type="journal article" date="2024" name="G3 (Bethesda)">
        <title>Genome assembly of Hibiscus sabdariffa L. provides insights into metabolisms of medicinal natural products.</title>
        <authorList>
            <person name="Kim T."/>
        </authorList>
    </citation>
    <scope>NUCLEOTIDE SEQUENCE [LARGE SCALE GENOMIC DNA]</scope>
    <source>
        <strain evidence="2">TK-2024</strain>
        <tissue evidence="2">Old leaves</tissue>
    </source>
</reference>
<gene>
    <name evidence="2" type="ORF">V6N11_083048</name>
</gene>
<feature type="chain" id="PRO_5046265057" evidence="1">
    <location>
        <begin position="25"/>
        <end position="71"/>
    </location>
</feature>
<protein>
    <submittedName>
        <fullName evidence="2">Uncharacterized protein</fullName>
    </submittedName>
</protein>
<name>A0ABR2QKN9_9ROSI</name>
<sequence>MVSSFLLLFTYPLINILKAVKSSAKPSVAIESKTPLALFISPSAQYILIIDLNNIFSDHVTEQACCFITLA</sequence>
<comment type="caution">
    <text evidence="2">The sequence shown here is derived from an EMBL/GenBank/DDBJ whole genome shotgun (WGS) entry which is preliminary data.</text>
</comment>
<evidence type="ECO:0000313" key="2">
    <source>
        <dbReference type="EMBL" id="KAK9001260.1"/>
    </source>
</evidence>
<keyword evidence="1" id="KW-0732">Signal</keyword>